<dbReference type="GO" id="GO:0005524">
    <property type="term" value="F:ATP binding"/>
    <property type="evidence" value="ECO:0007669"/>
    <property type="project" value="UniProtKB-KW"/>
</dbReference>
<keyword evidence="2 5" id="KW-0378">Hydrolase</keyword>
<evidence type="ECO:0000256" key="2">
    <source>
        <dbReference type="ARBA" id="ARBA00022801"/>
    </source>
</evidence>
<dbReference type="RefSeq" id="WP_244730472.1">
    <property type="nucleotide sequence ID" value="NZ_JALIRP010000016.1"/>
</dbReference>
<keyword evidence="3" id="KW-0067">ATP-binding</keyword>
<evidence type="ECO:0000259" key="4">
    <source>
        <dbReference type="SMART" id="SM00796"/>
    </source>
</evidence>
<evidence type="ECO:0000313" key="6">
    <source>
        <dbReference type="Proteomes" id="UP001139347"/>
    </source>
</evidence>
<dbReference type="SUPFAM" id="SSF50891">
    <property type="entry name" value="Cyclophilin-like"/>
    <property type="match status" value="1"/>
</dbReference>
<keyword evidence="1" id="KW-0547">Nucleotide-binding</keyword>
<dbReference type="EC" id="3.5.2.9" evidence="5"/>
<dbReference type="Proteomes" id="UP001139347">
    <property type="component" value="Unassembled WGS sequence"/>
</dbReference>
<dbReference type="Gene3D" id="3.30.1360.40">
    <property type="match status" value="1"/>
</dbReference>
<keyword evidence="6" id="KW-1185">Reference proteome</keyword>
<organism evidence="5 6">
    <name type="scientific">Paenibacillus mangrovi</name>
    <dbReference type="NCBI Taxonomy" id="2931978"/>
    <lineage>
        <taxon>Bacteria</taxon>
        <taxon>Bacillati</taxon>
        <taxon>Bacillota</taxon>
        <taxon>Bacilli</taxon>
        <taxon>Bacillales</taxon>
        <taxon>Paenibacillaceae</taxon>
        <taxon>Paenibacillus</taxon>
    </lineage>
</organism>
<evidence type="ECO:0000256" key="1">
    <source>
        <dbReference type="ARBA" id="ARBA00022741"/>
    </source>
</evidence>
<feature type="domain" description="Carboxyltransferase" evidence="4">
    <location>
        <begin position="4"/>
        <end position="213"/>
    </location>
</feature>
<reference evidence="5" key="1">
    <citation type="submission" date="2022-04" db="EMBL/GenBank/DDBJ databases">
        <title>Paenibacillus mangrovi sp. nov., a novel endophytic bacterium isolated from bark of Kandelia candel.</title>
        <authorList>
            <person name="Tuo L."/>
        </authorList>
    </citation>
    <scope>NUCLEOTIDE SEQUENCE</scope>
    <source>
        <strain evidence="5">KQZ6P-2</strain>
    </source>
</reference>
<dbReference type="SMART" id="SM00796">
    <property type="entry name" value="AHS1"/>
    <property type="match status" value="1"/>
</dbReference>
<protein>
    <submittedName>
        <fullName evidence="5">5-oxoprolinase subunit PxpB</fullName>
        <ecNumber evidence="5">3.5.2.9</ecNumber>
    </submittedName>
</protein>
<dbReference type="EMBL" id="JALIRP010000016">
    <property type="protein sequence ID" value="MCJ8014925.1"/>
    <property type="molecule type" value="Genomic_DNA"/>
</dbReference>
<gene>
    <name evidence="5" type="primary">pxpB</name>
    <name evidence="5" type="ORF">MUG84_24885</name>
</gene>
<dbReference type="AlphaFoldDB" id="A0A9X2B5D8"/>
<dbReference type="PANTHER" id="PTHR34698:SF2">
    <property type="entry name" value="5-OXOPROLINASE SUBUNIT B"/>
    <property type="match status" value="1"/>
</dbReference>
<dbReference type="SUPFAM" id="SSF160467">
    <property type="entry name" value="PH0987 N-terminal domain-like"/>
    <property type="match status" value="1"/>
</dbReference>
<dbReference type="Gene3D" id="2.40.100.10">
    <property type="entry name" value="Cyclophilin-like"/>
    <property type="match status" value="1"/>
</dbReference>
<dbReference type="InterPro" id="IPR010016">
    <property type="entry name" value="PxpB"/>
</dbReference>
<accession>A0A9X2B5D8</accession>
<dbReference type="GO" id="GO:0017168">
    <property type="term" value="F:5-oxoprolinase (ATP-hydrolyzing) activity"/>
    <property type="evidence" value="ECO:0007669"/>
    <property type="project" value="UniProtKB-EC"/>
</dbReference>
<evidence type="ECO:0000256" key="3">
    <source>
        <dbReference type="ARBA" id="ARBA00022840"/>
    </source>
</evidence>
<evidence type="ECO:0000313" key="5">
    <source>
        <dbReference type="EMBL" id="MCJ8014925.1"/>
    </source>
</evidence>
<dbReference type="NCBIfam" id="TIGR00370">
    <property type="entry name" value="5-oxoprolinase subunit PxpB"/>
    <property type="match status" value="1"/>
</dbReference>
<comment type="caution">
    <text evidence="5">The sequence shown here is derived from an EMBL/GenBank/DDBJ whole genome shotgun (WGS) entry which is preliminary data.</text>
</comment>
<dbReference type="PANTHER" id="PTHR34698">
    <property type="entry name" value="5-OXOPROLINASE SUBUNIT B"/>
    <property type="match status" value="1"/>
</dbReference>
<dbReference type="InterPro" id="IPR029000">
    <property type="entry name" value="Cyclophilin-like_dom_sf"/>
</dbReference>
<proteinExistence type="predicted"/>
<dbReference type="InterPro" id="IPR003833">
    <property type="entry name" value="CT_C_D"/>
</dbReference>
<name>A0A9X2B5D8_9BACL</name>
<sequence length="237" mass="25768">MKQLTMTAMGDSALLIQFGESIGEEVNAEVQAAASHLERHPFPGFLECIPSFTTLTLYYDLLMLERPKGIETVFEYVCSIVEELLRDAPNRPSPKRRVALIPVCYGGLHGPDLAYVAEVNGRSEEDVVRIHTGQDFLVYALGFAPGFPYLGGVPESIAAPRKSTPRLSIPAGSVGIAGTQTGIYPLQTPGGWQIIGRTPLALFLPDQDPPVLLESGQLIRFKAISAAEYNRIAGERE</sequence>
<dbReference type="Pfam" id="PF02682">
    <property type="entry name" value="CT_C_D"/>
    <property type="match status" value="1"/>
</dbReference>